<evidence type="ECO:0000256" key="1">
    <source>
        <dbReference type="SAM" id="SignalP"/>
    </source>
</evidence>
<dbReference type="Proteomes" id="UP001281614">
    <property type="component" value="Unassembled WGS sequence"/>
</dbReference>
<dbReference type="EMBL" id="VYYT01000555">
    <property type="protein sequence ID" value="KAK2731904.1"/>
    <property type="molecule type" value="Genomic_DNA"/>
</dbReference>
<sequence>MRVLSLSLMVVAMALVHSAVAGGVCHKHQYHGTSGGVNGMVDLNATQMDMEGPLDETNWANDDQAVAPIPAEQQGEAVAFEA</sequence>
<accession>A0AAD9Y3C0</accession>
<keyword evidence="3" id="KW-1185">Reference proteome</keyword>
<proteinExistence type="predicted"/>
<feature type="signal peptide" evidence="1">
    <location>
        <begin position="1"/>
        <end position="21"/>
    </location>
</feature>
<gene>
    <name evidence="2" type="ORF">CKAH01_08776</name>
</gene>
<feature type="chain" id="PRO_5042163827" description="Secreted protein" evidence="1">
    <location>
        <begin position="22"/>
        <end position="82"/>
    </location>
</feature>
<dbReference type="AlphaFoldDB" id="A0AAD9Y3C0"/>
<evidence type="ECO:0000313" key="3">
    <source>
        <dbReference type="Proteomes" id="UP001281614"/>
    </source>
</evidence>
<evidence type="ECO:0008006" key="4">
    <source>
        <dbReference type="Google" id="ProtNLM"/>
    </source>
</evidence>
<name>A0AAD9Y3C0_COLKA</name>
<reference evidence="2" key="1">
    <citation type="submission" date="2023-02" db="EMBL/GenBank/DDBJ databases">
        <title>Colletotrichum kahawae CIFC_Que2 genome sequencing and assembly.</title>
        <authorList>
            <person name="Baroncelli R."/>
        </authorList>
    </citation>
    <scope>NUCLEOTIDE SEQUENCE</scope>
    <source>
        <strain evidence="2">CIFC_Que2</strain>
    </source>
</reference>
<organism evidence="2 3">
    <name type="scientific">Colletotrichum kahawae</name>
    <name type="common">Coffee berry disease fungus</name>
    <dbReference type="NCBI Taxonomy" id="34407"/>
    <lineage>
        <taxon>Eukaryota</taxon>
        <taxon>Fungi</taxon>
        <taxon>Dikarya</taxon>
        <taxon>Ascomycota</taxon>
        <taxon>Pezizomycotina</taxon>
        <taxon>Sordariomycetes</taxon>
        <taxon>Hypocreomycetidae</taxon>
        <taxon>Glomerellales</taxon>
        <taxon>Glomerellaceae</taxon>
        <taxon>Colletotrichum</taxon>
        <taxon>Colletotrichum gloeosporioides species complex</taxon>
    </lineage>
</organism>
<evidence type="ECO:0000313" key="2">
    <source>
        <dbReference type="EMBL" id="KAK2731904.1"/>
    </source>
</evidence>
<keyword evidence="1" id="KW-0732">Signal</keyword>
<comment type="caution">
    <text evidence="2">The sequence shown here is derived from an EMBL/GenBank/DDBJ whole genome shotgun (WGS) entry which is preliminary data.</text>
</comment>
<protein>
    <recommendedName>
        <fullName evidence="4">Secreted protein</fullName>
    </recommendedName>
</protein>